<gene>
    <name evidence="2" type="ORF">PITC_084310</name>
</gene>
<sequence>MEALGAGLSMNPDVFSHHIGMSFKEIEKSTSINKLCETNIGDIPTSIGLYERHKNLQICRWFLGPFQYANVNHAKDHTARNSLLKSIYSRNGVPITISVDMPRTIYVQGYQDENDRTGVVGLKLQTTPWVLQDHILNRRPARQRFADDSMLRDQGERYSQDGLDILQHITIHVTNDSRNPIGQQVLVLFPPSPKLEGDNDVLIFLDSLRKKEHVQSFQEFCRQQEKDSHESTGKQTSNRQPSSQDVEVFANDMLLPTEPHIPKGVERVLHLVRSYALNAWFDRIQSLESQLQDLNVDSFHEHMQDYKRTDQSNQQLKGDGEHRINYGKPDEKWMITAILRYISSLEIECHRLEIDLQAAETSKRDSLHSLKEMTEKYAYIKSRMNSFLAQTRHNLAMKTNKMQNDLTSLYVKESRKSAREAAKVKRILLQARPSRAARLPSPASADTMKMLLERREAELITFDVPEAVLKAGSANRVSGREIVEMLIMKGSPFSTITESIVYSAAKNYSLGTLIMTYLFDHDESIQFTENVLVAAAQIRDEKISVLEFIFEKCPDTPVTECILIAAAAHNTAAFSLLLRRRGDQATECEAKATLITENIVEAVMCNDVRTIFSLSQKALIAACRNYRIMEIMIELREDDLLRKRR</sequence>
<comment type="caution">
    <text evidence="2">The sequence shown here is derived from an EMBL/GenBank/DDBJ whole genome shotgun (WGS) entry which is preliminary data.</text>
</comment>
<dbReference type="OMA" id="RTIYVQG"/>
<dbReference type="EMBL" id="JQGA01000699">
    <property type="protein sequence ID" value="KGO74184.1"/>
    <property type="molecule type" value="Genomic_DNA"/>
</dbReference>
<keyword evidence="3" id="KW-1185">Reference proteome</keyword>
<protein>
    <submittedName>
        <fullName evidence="2">Uncharacterized protein</fullName>
    </submittedName>
</protein>
<name>A0A0A2L2G1_PENIT</name>
<dbReference type="AlphaFoldDB" id="A0A0A2L2G1"/>
<dbReference type="STRING" id="40296.A0A0A2L2G1"/>
<dbReference type="PhylomeDB" id="A0A0A2L2G1"/>
<dbReference type="Proteomes" id="UP000030104">
    <property type="component" value="Unassembled WGS sequence"/>
</dbReference>
<dbReference type="SUPFAM" id="SSF140860">
    <property type="entry name" value="Pseudo ankyrin repeat-like"/>
    <property type="match status" value="1"/>
</dbReference>
<proteinExistence type="predicted"/>
<evidence type="ECO:0000313" key="3">
    <source>
        <dbReference type="Proteomes" id="UP000030104"/>
    </source>
</evidence>
<evidence type="ECO:0000256" key="1">
    <source>
        <dbReference type="SAM" id="MobiDB-lite"/>
    </source>
</evidence>
<reference evidence="2 3" key="1">
    <citation type="journal article" date="2015" name="Mol. Plant Microbe Interact.">
        <title>Genome, transcriptome, and functional analyses of Penicillium expansum provide new insights into secondary metabolism and pathogenicity.</title>
        <authorList>
            <person name="Ballester A.R."/>
            <person name="Marcet-Houben M."/>
            <person name="Levin E."/>
            <person name="Sela N."/>
            <person name="Selma-Lazaro C."/>
            <person name="Carmona L."/>
            <person name="Wisniewski M."/>
            <person name="Droby S."/>
            <person name="Gonzalez-Candelas L."/>
            <person name="Gabaldon T."/>
        </authorList>
    </citation>
    <scope>NUCLEOTIDE SEQUENCE [LARGE SCALE GENOMIC DNA]</scope>
    <source>
        <strain evidence="2 3">PHI-1</strain>
    </source>
</reference>
<dbReference type="OrthoDB" id="4343726at2759"/>
<accession>A0A0A2L2G1</accession>
<feature type="compositionally biased region" description="Basic and acidic residues" evidence="1">
    <location>
        <begin position="222"/>
        <end position="232"/>
    </location>
</feature>
<feature type="region of interest" description="Disordered" evidence="1">
    <location>
        <begin position="220"/>
        <end position="244"/>
    </location>
</feature>
<dbReference type="Pfam" id="PF23397">
    <property type="entry name" value="DUF7104"/>
    <property type="match status" value="1"/>
</dbReference>
<organism evidence="2 3">
    <name type="scientific">Penicillium italicum</name>
    <name type="common">Blue mold</name>
    <dbReference type="NCBI Taxonomy" id="40296"/>
    <lineage>
        <taxon>Eukaryota</taxon>
        <taxon>Fungi</taxon>
        <taxon>Dikarya</taxon>
        <taxon>Ascomycota</taxon>
        <taxon>Pezizomycotina</taxon>
        <taxon>Eurotiomycetes</taxon>
        <taxon>Eurotiomycetidae</taxon>
        <taxon>Eurotiales</taxon>
        <taxon>Aspergillaceae</taxon>
        <taxon>Penicillium</taxon>
    </lineage>
</organism>
<feature type="compositionally biased region" description="Polar residues" evidence="1">
    <location>
        <begin position="233"/>
        <end position="244"/>
    </location>
</feature>
<dbReference type="InterPro" id="IPR055530">
    <property type="entry name" value="DUF7104"/>
</dbReference>
<evidence type="ECO:0000313" key="2">
    <source>
        <dbReference type="EMBL" id="KGO74184.1"/>
    </source>
</evidence>
<dbReference type="HOGENOM" id="CLU_424589_0_0_1"/>